<evidence type="ECO:0000313" key="1">
    <source>
        <dbReference type="EMBL" id="ELY95662.1"/>
    </source>
</evidence>
<dbReference type="EMBL" id="AOIM01000007">
    <property type="protein sequence ID" value="ELY95662.1"/>
    <property type="molecule type" value="Genomic_DNA"/>
</dbReference>
<dbReference type="STRING" id="1227493.C483_00914"/>
<dbReference type="Pfam" id="PF25858">
    <property type="entry name" value="DUF7958"/>
    <property type="match status" value="1"/>
</dbReference>
<gene>
    <name evidence="1" type="ORF">C483_00914</name>
</gene>
<sequence>MKAVIGGEDEDGVGLRVIDNDDVSHGIHVAFNGEIKYHEQDGYSDYPSERTQAENEHVRQARRFAKWHVYREQGYETMPRHENPDCLVAAMIALSALSEDAIADRFGDLRSQLESHYNGSSVQLPFEDADPDDVLIYRKDLTLSPDPLAVEPPLADQYAALVTAIQDEAEAVLTDSDDIEQQLLELFNYEDRLEAELPSFDLETVSEMHYLHTDGKSEQTKGAKSSLDREADARIELPPIDLDSFSLYRLLLVANLSSQIRDRYLMMGEEPPEAFQHQGFGTYRGTVKQEIHEIYDRYYLFTESVNTWSSTPF</sequence>
<comment type="caution">
    <text evidence="1">The sequence shown here is derived from an EMBL/GenBank/DDBJ whole genome shotgun (WGS) entry which is preliminary data.</text>
</comment>
<proteinExistence type="predicted"/>
<dbReference type="AlphaFoldDB" id="M0ACR5"/>
<dbReference type="RefSeq" id="WP_006651459.1">
    <property type="nucleotide sequence ID" value="NZ_AOIM01000007.1"/>
</dbReference>
<accession>M0ACR5</accession>
<dbReference type="Proteomes" id="UP000011519">
    <property type="component" value="Unassembled WGS sequence"/>
</dbReference>
<dbReference type="InterPro" id="IPR058264">
    <property type="entry name" value="DUF7958"/>
</dbReference>
<protein>
    <submittedName>
        <fullName evidence="1">Uncharacterized protein</fullName>
    </submittedName>
</protein>
<keyword evidence="2" id="KW-1185">Reference proteome</keyword>
<organism evidence="1 2">
    <name type="scientific">Natrialba hulunbeirensis JCM 10989</name>
    <dbReference type="NCBI Taxonomy" id="1227493"/>
    <lineage>
        <taxon>Archaea</taxon>
        <taxon>Methanobacteriati</taxon>
        <taxon>Methanobacteriota</taxon>
        <taxon>Stenosarchaea group</taxon>
        <taxon>Halobacteria</taxon>
        <taxon>Halobacteriales</taxon>
        <taxon>Natrialbaceae</taxon>
        <taxon>Natrialba</taxon>
    </lineage>
</organism>
<reference evidence="1 2" key="1">
    <citation type="journal article" date="2014" name="PLoS Genet.">
        <title>Phylogenetically driven sequencing of extremely halophilic archaea reveals strategies for static and dynamic osmo-response.</title>
        <authorList>
            <person name="Becker E.A."/>
            <person name="Seitzer P.M."/>
            <person name="Tritt A."/>
            <person name="Larsen D."/>
            <person name="Krusor M."/>
            <person name="Yao A.I."/>
            <person name="Wu D."/>
            <person name="Madern D."/>
            <person name="Eisen J.A."/>
            <person name="Darling A.E."/>
            <person name="Facciotti M.T."/>
        </authorList>
    </citation>
    <scope>NUCLEOTIDE SEQUENCE [LARGE SCALE GENOMIC DNA]</scope>
    <source>
        <strain evidence="1 2">JCM 10989</strain>
    </source>
</reference>
<dbReference type="PATRIC" id="fig|1227493.4.peg.163"/>
<evidence type="ECO:0000313" key="2">
    <source>
        <dbReference type="Proteomes" id="UP000011519"/>
    </source>
</evidence>
<name>M0ACR5_9EURY</name>